<keyword evidence="2" id="KW-1185">Reference proteome</keyword>
<dbReference type="EMBL" id="CP002446">
    <property type="protein sequence ID" value="ADV26534.1"/>
    <property type="molecule type" value="Genomic_DNA"/>
</dbReference>
<dbReference type="KEGG" id="psu:Psesu_0679"/>
<sequence>MNLKPAKTAASLVVIGPVNPAMFHPEWFKANDLIRAAEADEAEIKIVSAEITIFKAEWLEVDVRQNRIQLRTTQEPYYPIVRDLMAGCLAALPRVPFDQIGFNWENVYQMPSAETYHALGHRLAPKGEWGDSLVNPGLVSLTIRSERGDGRDGFRNFTVKPNLKSNVDYEVILTVNDHVSFIDEKPQTSELVRECILEYWDRSRADFDAVANDVMRQS</sequence>
<name>E6WQT5_PSEUU</name>
<proteinExistence type="predicted"/>
<accession>E6WQT5</accession>
<dbReference type="eggNOG" id="ENOG5032T5F">
    <property type="taxonomic scope" value="Bacteria"/>
</dbReference>
<dbReference type="RefSeq" id="WP_013534364.1">
    <property type="nucleotide sequence ID" value="NC_014924.1"/>
</dbReference>
<gene>
    <name evidence="1" type="ordered locus">Psesu_0679</name>
</gene>
<organism evidence="1 2">
    <name type="scientific">Pseudoxanthomonas suwonensis (strain 11-1)</name>
    <dbReference type="NCBI Taxonomy" id="743721"/>
    <lineage>
        <taxon>Bacteria</taxon>
        <taxon>Pseudomonadati</taxon>
        <taxon>Pseudomonadota</taxon>
        <taxon>Gammaproteobacteria</taxon>
        <taxon>Lysobacterales</taxon>
        <taxon>Lysobacteraceae</taxon>
        <taxon>Pseudoxanthomonas</taxon>
    </lineage>
</organism>
<dbReference type="OrthoDB" id="1446591at2"/>
<dbReference type="AlphaFoldDB" id="E6WQT5"/>
<evidence type="ECO:0000313" key="1">
    <source>
        <dbReference type="EMBL" id="ADV26534.1"/>
    </source>
</evidence>
<protein>
    <recommendedName>
        <fullName evidence="3">TIGR04255 family protein</fullName>
    </recommendedName>
</protein>
<dbReference type="HOGENOM" id="CLU_1266050_0_0_6"/>
<evidence type="ECO:0008006" key="3">
    <source>
        <dbReference type="Google" id="ProtNLM"/>
    </source>
</evidence>
<evidence type="ECO:0000313" key="2">
    <source>
        <dbReference type="Proteomes" id="UP000008632"/>
    </source>
</evidence>
<dbReference type="Proteomes" id="UP000008632">
    <property type="component" value="Chromosome"/>
</dbReference>
<reference evidence="1 2" key="1">
    <citation type="submission" date="2011-01" db="EMBL/GenBank/DDBJ databases">
        <title>Complete sequence of Pseudoxanthomonas suwonensis 11-1.</title>
        <authorList>
            <consortium name="US DOE Joint Genome Institute"/>
            <person name="Lucas S."/>
            <person name="Copeland A."/>
            <person name="Lapidus A."/>
            <person name="Cheng J.-F."/>
            <person name="Goodwin L."/>
            <person name="Pitluck S."/>
            <person name="Teshima H."/>
            <person name="Detter J.C."/>
            <person name="Han C."/>
            <person name="Tapia R."/>
            <person name="Land M."/>
            <person name="Hauser L."/>
            <person name="Kyrpides N."/>
            <person name="Ivanova N."/>
            <person name="Ovchinnikova G."/>
            <person name="Siebers A.K."/>
            <person name="Allgaier M."/>
            <person name="Thelen M.P."/>
            <person name="Hugenholtz P."/>
            <person name="Gladden J."/>
            <person name="Woyke T."/>
        </authorList>
    </citation>
    <scope>NUCLEOTIDE SEQUENCE [LARGE SCALE GENOMIC DNA]</scope>
    <source>
        <strain evidence="2">11-1</strain>
    </source>
</reference>